<dbReference type="InterPro" id="IPR029058">
    <property type="entry name" value="AB_hydrolase_fold"/>
</dbReference>
<evidence type="ECO:0000259" key="4">
    <source>
        <dbReference type="Pfam" id="PF00561"/>
    </source>
</evidence>
<proteinExistence type="inferred from homology"/>
<accession>A0ABR2XUI2</accession>
<comment type="similarity">
    <text evidence="1">Belongs to the short-chain dehydrogenases/reductases (SDR) family.</text>
</comment>
<dbReference type="InterPro" id="IPR000073">
    <property type="entry name" value="AB_hydrolase_1"/>
</dbReference>
<reference evidence="5 6" key="1">
    <citation type="submission" date="2024-02" db="EMBL/GenBank/DDBJ databases">
        <title>First draft genome assembly of two strains of Seiridium cardinale.</title>
        <authorList>
            <person name="Emiliani G."/>
            <person name="Scali E."/>
        </authorList>
    </citation>
    <scope>NUCLEOTIDE SEQUENCE [LARGE SCALE GENOMIC DNA]</scope>
    <source>
        <strain evidence="5 6">BM-138-000479</strain>
    </source>
</reference>
<keyword evidence="5" id="KW-0378">Hydrolase</keyword>
<dbReference type="SUPFAM" id="SSF51735">
    <property type="entry name" value="NAD(P)-binding Rossmann-fold domains"/>
    <property type="match status" value="1"/>
</dbReference>
<sequence>MANSTIVFVTGTNRHQPGIGAILARIYLVRPNHTVIGSIRDETTAEVAELKEFPAADGSKLLLVHIDSASLDDPKKVLSKIQDAGIDHIDVIIANAGGYPPVVELDSVSRKDLLSCFEVNAAAPLLLFQTFKPLLQKASAPKWIAISTSAASVGYIGVIGSHILPAYGASKAALNWLTQSIHFQNEWLTVVALHPGLVQTGQGNWVARKVGLEQAPTTTDESASSIVKVIDGATREATSGKFISAVEGTEVPWPDLAHGWRFQVPYLLSLGLRVVVPDMLGYGQTSAPDAPGAYSLRNMSDHLAKLIRAVSPAAPVVVGAHDWGAFLAWRLAMYHLDLVRAIFCFCVPFEPPQSGPVLSLEDFVKANPVFAYQLQNAGPEAEALAGQSLTHLRGFLNAMFGGTTPDGLPGFDPEVGLIADRLLKVGPSPLVPPEVMDHYGMYFSREAGLKSLHMCVCVLTNSLLRGSVSEFSRNGLHGPMNWYRTRSINGEEELPLAKGAPAFRFPMPAMLVMAGQDPALTPDLANGQEVFFTKGLKTGIILEASHWILIHCPEEVNRYIGEFLKDVLG</sequence>
<feature type="domain" description="AB hydrolase-1" evidence="4">
    <location>
        <begin position="257"/>
        <end position="349"/>
    </location>
</feature>
<dbReference type="GO" id="GO:0016787">
    <property type="term" value="F:hydrolase activity"/>
    <property type="evidence" value="ECO:0007669"/>
    <property type="project" value="UniProtKB-KW"/>
</dbReference>
<dbReference type="CDD" id="cd05325">
    <property type="entry name" value="carb_red_sniffer_like_SDR_c"/>
    <property type="match status" value="1"/>
</dbReference>
<dbReference type="InterPro" id="IPR036291">
    <property type="entry name" value="NAD(P)-bd_dom_sf"/>
</dbReference>
<dbReference type="PRINTS" id="PR00412">
    <property type="entry name" value="EPOXHYDRLASE"/>
</dbReference>
<keyword evidence="3" id="KW-0560">Oxidoreductase</keyword>
<dbReference type="Gene3D" id="3.40.50.1820">
    <property type="entry name" value="alpha/beta hydrolase"/>
    <property type="match status" value="1"/>
</dbReference>
<dbReference type="InterPro" id="IPR000639">
    <property type="entry name" value="Epox_hydrolase-like"/>
</dbReference>
<evidence type="ECO:0000313" key="6">
    <source>
        <dbReference type="Proteomes" id="UP001465668"/>
    </source>
</evidence>
<organism evidence="5 6">
    <name type="scientific">Seiridium cardinale</name>
    <dbReference type="NCBI Taxonomy" id="138064"/>
    <lineage>
        <taxon>Eukaryota</taxon>
        <taxon>Fungi</taxon>
        <taxon>Dikarya</taxon>
        <taxon>Ascomycota</taxon>
        <taxon>Pezizomycotina</taxon>
        <taxon>Sordariomycetes</taxon>
        <taxon>Xylariomycetidae</taxon>
        <taxon>Amphisphaeriales</taxon>
        <taxon>Sporocadaceae</taxon>
        <taxon>Seiridium</taxon>
    </lineage>
</organism>
<evidence type="ECO:0000256" key="3">
    <source>
        <dbReference type="ARBA" id="ARBA00023002"/>
    </source>
</evidence>
<evidence type="ECO:0000256" key="1">
    <source>
        <dbReference type="ARBA" id="ARBA00006484"/>
    </source>
</evidence>
<dbReference type="Gene3D" id="3.40.50.720">
    <property type="entry name" value="NAD(P)-binding Rossmann-like Domain"/>
    <property type="match status" value="1"/>
</dbReference>
<dbReference type="PANTHER" id="PTHR43544:SF7">
    <property type="entry name" value="NADB-LER2"/>
    <property type="match status" value="1"/>
</dbReference>
<dbReference type="Proteomes" id="UP001465668">
    <property type="component" value="Unassembled WGS sequence"/>
</dbReference>
<dbReference type="InterPro" id="IPR051468">
    <property type="entry name" value="Fungal_SecMetab_SDRs"/>
</dbReference>
<name>A0ABR2XUI2_9PEZI</name>
<dbReference type="InterPro" id="IPR002347">
    <property type="entry name" value="SDR_fam"/>
</dbReference>
<dbReference type="Pfam" id="PF00106">
    <property type="entry name" value="adh_short"/>
    <property type="match status" value="1"/>
</dbReference>
<protein>
    <submittedName>
        <fullName evidence="5">AB hydrolase-1 domain-containing protein</fullName>
    </submittedName>
</protein>
<comment type="caution">
    <text evidence="5">The sequence shown here is derived from an EMBL/GenBank/DDBJ whole genome shotgun (WGS) entry which is preliminary data.</text>
</comment>
<dbReference type="Pfam" id="PF00561">
    <property type="entry name" value="Abhydrolase_1"/>
    <property type="match status" value="1"/>
</dbReference>
<dbReference type="SUPFAM" id="SSF53474">
    <property type="entry name" value="alpha/beta-Hydrolases"/>
    <property type="match status" value="1"/>
</dbReference>
<gene>
    <name evidence="5" type="ORF">SCAR479_05949</name>
</gene>
<keyword evidence="2" id="KW-0521">NADP</keyword>
<dbReference type="PANTHER" id="PTHR43544">
    <property type="entry name" value="SHORT-CHAIN DEHYDROGENASE/REDUCTASE"/>
    <property type="match status" value="1"/>
</dbReference>
<dbReference type="EMBL" id="JARVKM010000022">
    <property type="protein sequence ID" value="KAK9777220.1"/>
    <property type="molecule type" value="Genomic_DNA"/>
</dbReference>
<evidence type="ECO:0000256" key="2">
    <source>
        <dbReference type="ARBA" id="ARBA00022857"/>
    </source>
</evidence>
<evidence type="ECO:0000313" key="5">
    <source>
        <dbReference type="EMBL" id="KAK9777220.1"/>
    </source>
</evidence>
<keyword evidence="6" id="KW-1185">Reference proteome</keyword>